<evidence type="ECO:0000256" key="1">
    <source>
        <dbReference type="SAM" id="MobiDB-lite"/>
    </source>
</evidence>
<gene>
    <name evidence="2" type="ORF">HPB48_007859</name>
</gene>
<dbReference type="EMBL" id="JABSTR010000009">
    <property type="protein sequence ID" value="KAH9379257.1"/>
    <property type="molecule type" value="Genomic_DNA"/>
</dbReference>
<evidence type="ECO:0000313" key="2">
    <source>
        <dbReference type="EMBL" id="KAH9379257.1"/>
    </source>
</evidence>
<evidence type="ECO:0000313" key="3">
    <source>
        <dbReference type="Proteomes" id="UP000821853"/>
    </source>
</evidence>
<keyword evidence="3" id="KW-1185">Reference proteome</keyword>
<comment type="caution">
    <text evidence="2">The sequence shown here is derived from an EMBL/GenBank/DDBJ whole genome shotgun (WGS) entry which is preliminary data.</text>
</comment>
<sequence>MLIARPAFVRATCWQRWPIRATTADSKSGGDGRQQRIYEIASHPGRLSASLRRTSPCPDPPRQQAAPVTTLLPPPKALVYLRGRVAEQDNVEAGVRAVRRGYLPEPAA</sequence>
<organism evidence="2 3">
    <name type="scientific">Haemaphysalis longicornis</name>
    <name type="common">Bush tick</name>
    <dbReference type="NCBI Taxonomy" id="44386"/>
    <lineage>
        <taxon>Eukaryota</taxon>
        <taxon>Metazoa</taxon>
        <taxon>Ecdysozoa</taxon>
        <taxon>Arthropoda</taxon>
        <taxon>Chelicerata</taxon>
        <taxon>Arachnida</taxon>
        <taxon>Acari</taxon>
        <taxon>Parasitiformes</taxon>
        <taxon>Ixodida</taxon>
        <taxon>Ixodoidea</taxon>
        <taxon>Ixodidae</taxon>
        <taxon>Haemaphysalinae</taxon>
        <taxon>Haemaphysalis</taxon>
    </lineage>
</organism>
<dbReference type="VEuPathDB" id="VectorBase:HLOH_059656"/>
<accession>A0A9J6GWJ8</accession>
<feature type="region of interest" description="Disordered" evidence="1">
    <location>
        <begin position="48"/>
        <end position="69"/>
    </location>
</feature>
<dbReference type="Proteomes" id="UP000821853">
    <property type="component" value="Unassembled WGS sequence"/>
</dbReference>
<reference evidence="2 3" key="1">
    <citation type="journal article" date="2020" name="Cell">
        <title>Large-Scale Comparative Analyses of Tick Genomes Elucidate Their Genetic Diversity and Vector Capacities.</title>
        <authorList>
            <consortium name="Tick Genome and Microbiome Consortium (TIGMIC)"/>
            <person name="Jia N."/>
            <person name="Wang J."/>
            <person name="Shi W."/>
            <person name="Du L."/>
            <person name="Sun Y."/>
            <person name="Zhan W."/>
            <person name="Jiang J.F."/>
            <person name="Wang Q."/>
            <person name="Zhang B."/>
            <person name="Ji P."/>
            <person name="Bell-Sakyi L."/>
            <person name="Cui X.M."/>
            <person name="Yuan T.T."/>
            <person name="Jiang B.G."/>
            <person name="Yang W.F."/>
            <person name="Lam T.T."/>
            <person name="Chang Q.C."/>
            <person name="Ding S.J."/>
            <person name="Wang X.J."/>
            <person name="Zhu J.G."/>
            <person name="Ruan X.D."/>
            <person name="Zhao L."/>
            <person name="Wei J.T."/>
            <person name="Ye R.Z."/>
            <person name="Que T.C."/>
            <person name="Du C.H."/>
            <person name="Zhou Y.H."/>
            <person name="Cheng J.X."/>
            <person name="Dai P.F."/>
            <person name="Guo W.B."/>
            <person name="Han X.H."/>
            <person name="Huang E.J."/>
            <person name="Li L.F."/>
            <person name="Wei W."/>
            <person name="Gao Y.C."/>
            <person name="Liu J.Z."/>
            <person name="Shao H.Z."/>
            <person name="Wang X."/>
            <person name="Wang C.C."/>
            <person name="Yang T.C."/>
            <person name="Huo Q.B."/>
            <person name="Li W."/>
            <person name="Chen H.Y."/>
            <person name="Chen S.E."/>
            <person name="Zhou L.G."/>
            <person name="Ni X.B."/>
            <person name="Tian J.H."/>
            <person name="Sheng Y."/>
            <person name="Liu T."/>
            <person name="Pan Y.S."/>
            <person name="Xia L.Y."/>
            <person name="Li J."/>
            <person name="Zhao F."/>
            <person name="Cao W.C."/>
        </authorList>
    </citation>
    <scope>NUCLEOTIDE SEQUENCE [LARGE SCALE GENOMIC DNA]</scope>
    <source>
        <strain evidence="2">HaeL-2018</strain>
    </source>
</reference>
<dbReference type="AlphaFoldDB" id="A0A9J6GWJ8"/>
<name>A0A9J6GWJ8_HAELO</name>
<proteinExistence type="predicted"/>
<protein>
    <submittedName>
        <fullName evidence="2">Uncharacterized protein</fullName>
    </submittedName>
</protein>